<accession>A0A923K0C2</accession>
<gene>
    <name evidence="1" type="ORF">HU751_07190</name>
</gene>
<reference evidence="1" key="1">
    <citation type="journal article" date="2020" name="Microorganisms">
        <title>Reliable Identification of Environmental Pseudomonas Isolates Using the rpoD Gene.</title>
        <authorList>
            <consortium name="The Broad Institute Genome Sequencing Platform"/>
            <person name="Girard L."/>
            <person name="Lood C."/>
            <person name="Rokni-Zadeh H."/>
            <person name="van Noort V."/>
            <person name="Lavigne R."/>
            <person name="De Mot R."/>
        </authorList>
    </citation>
    <scope>NUCLEOTIDE SEQUENCE</scope>
    <source>
        <strain evidence="1">BW13M1</strain>
    </source>
</reference>
<organism evidence="1">
    <name type="scientific">Pseudomonas peradeniyensis</name>
    <dbReference type="NCBI Taxonomy" id="2745488"/>
    <lineage>
        <taxon>Bacteria</taxon>
        <taxon>Pseudomonadati</taxon>
        <taxon>Pseudomonadota</taxon>
        <taxon>Gammaproteobacteria</taxon>
        <taxon>Pseudomonadales</taxon>
        <taxon>Pseudomonadaceae</taxon>
        <taxon>Pseudomonas</taxon>
    </lineage>
</organism>
<dbReference type="RefSeq" id="WP_186732607.1">
    <property type="nucleotide sequence ID" value="NZ_JABWRJ020000001.1"/>
</dbReference>
<evidence type="ECO:0000313" key="1">
    <source>
        <dbReference type="EMBL" id="MBC3445551.1"/>
    </source>
</evidence>
<name>A0A923K0C2_9PSED</name>
<dbReference type="EMBL" id="JABWRJ010000006">
    <property type="protein sequence ID" value="MBC3445551.1"/>
    <property type="molecule type" value="Genomic_DNA"/>
</dbReference>
<sequence length="88" mass="10236">MSNPRPPGLQQFLDDEMTAVALEHLLEKALAARRNRMVEAYSGNAYHVAFEEDVVVIEHHYREDWPAVRLPLDSFIETLQGWQPKARY</sequence>
<dbReference type="AlphaFoldDB" id="A0A923K0C2"/>
<proteinExistence type="predicted"/>
<protein>
    <submittedName>
        <fullName evidence="1">Uncharacterized protein</fullName>
    </submittedName>
</protein>
<comment type="caution">
    <text evidence="1">The sequence shown here is derived from an EMBL/GenBank/DDBJ whole genome shotgun (WGS) entry which is preliminary data.</text>
</comment>
<reference evidence="1" key="2">
    <citation type="submission" date="2020-07" db="EMBL/GenBank/DDBJ databases">
        <authorList>
            <person name="Lood C."/>
            <person name="Girard L."/>
        </authorList>
    </citation>
    <scope>NUCLEOTIDE SEQUENCE</scope>
    <source>
        <strain evidence="1">BW13M1</strain>
    </source>
</reference>